<evidence type="ECO:0000259" key="1">
    <source>
        <dbReference type="Pfam" id="PF01973"/>
    </source>
</evidence>
<sequence length="648" mass="72330">MHAELTQEPYTNPALYDRNVALLARRAPAIQSFLESGRCDYTLQEAEGGVVILDSRGERVLPLPEPQYSNQRFAVFERRAIVLTAFRPLINVNLDAHCWADHLQSVLPVTDQAFWRRVPDMKGAMTAVVVDHASTEGMKALIDCLPDLDILVYCISDINLFIAALHLMDWSEIYKTCEKRNAELWIRLLPQGREAVREVLQHIRRAARMLPDNIPVYLHKESAASTDFGRSLIEEFATSTFGVGFFRDEVIMLENSMVNILDHKRPLLRRQRAHAGTALVVGSGPSLDQSFETIRALSESCLVVACGSAVEPLLSQGIRVDVCVILERGQMVKTVFDGIASRVDLSSVVMVASSTINDQIEEHFARGVYFFRPGLNVAEGFGRGKHHVVQGCDPTVSNTGLSVAEYMGFRRMLLFGVDVGSLDQNKHHSDHTPYYVDKALKDQKILDFPTKTTGSFGGPAHTTWVFEWTRARIEDFATVFDHLFILNVSDGVVIPSVTPVMPVNGALLTRVFPVGRPAEPPVTVEADPFDEDHYNYDPDECDRYMNAIAGACADLSWKTRQSVVMSLNNLLWTREASHPYQRLVRGSVTQMVASVFGVLMRMDDEQRRTHEPALRAAVLKGVEAMHTELSDLLRHGIHAIPADDPARG</sequence>
<dbReference type="Pfam" id="PF20157">
    <property type="entry name" value="Maf_flag10_N"/>
    <property type="match status" value="1"/>
</dbReference>
<name>A0A5M6I6V8_9PROT</name>
<accession>A0A5M6I6V8</accession>
<feature type="domain" description="Glycosyltransferase Maf N-terminal" evidence="2">
    <location>
        <begin position="157"/>
        <end position="237"/>
    </location>
</feature>
<keyword evidence="4" id="KW-1185">Reference proteome</keyword>
<proteinExistence type="predicted"/>
<dbReference type="RefSeq" id="WP_150064000.1">
    <property type="nucleotide sequence ID" value="NZ_JACHII010000005.1"/>
</dbReference>
<feature type="domain" description="6-hydroxymethylpterin diphosphokinase MptE-like" evidence="1">
    <location>
        <begin position="260"/>
        <end position="421"/>
    </location>
</feature>
<dbReference type="InterPro" id="IPR002826">
    <property type="entry name" value="MptE-like"/>
</dbReference>
<gene>
    <name evidence="3" type="ORF">F1188_18820</name>
</gene>
<dbReference type="OrthoDB" id="7254531at2"/>
<dbReference type="InterPro" id="IPR045376">
    <property type="entry name" value="Maf_N"/>
</dbReference>
<dbReference type="EMBL" id="VWPJ01000029">
    <property type="protein sequence ID" value="KAA5603832.1"/>
    <property type="molecule type" value="Genomic_DNA"/>
</dbReference>
<evidence type="ECO:0000259" key="2">
    <source>
        <dbReference type="Pfam" id="PF20157"/>
    </source>
</evidence>
<dbReference type="PANTHER" id="PTHR41786">
    <property type="entry name" value="MOTILITY ACCESSORY FACTOR MAF"/>
    <property type="match status" value="1"/>
</dbReference>
<protein>
    <submittedName>
        <fullName evidence="3">DUF115 domain-containing protein</fullName>
    </submittedName>
</protein>
<dbReference type="Proteomes" id="UP000324065">
    <property type="component" value="Unassembled WGS sequence"/>
</dbReference>
<evidence type="ECO:0000313" key="4">
    <source>
        <dbReference type="Proteomes" id="UP000324065"/>
    </source>
</evidence>
<dbReference type="PANTHER" id="PTHR41786:SF1">
    <property type="entry name" value="6-HYDROXYMETHYLPTERIN DIPHOSPHOKINASE MPTE-LIKE DOMAIN-CONTAINING PROTEIN"/>
    <property type="match status" value="1"/>
</dbReference>
<reference evidence="3 4" key="1">
    <citation type="submission" date="2019-09" db="EMBL/GenBank/DDBJ databases">
        <title>Genome sequence of Roseospira marina, one of the more divergent members of the non-sulfur purple photosynthetic bacterial family, the Rhodospirillaceae.</title>
        <authorList>
            <person name="Meyer T."/>
            <person name="Kyndt J."/>
        </authorList>
    </citation>
    <scope>NUCLEOTIDE SEQUENCE [LARGE SCALE GENOMIC DNA]</scope>
    <source>
        <strain evidence="3 4">DSM 15113</strain>
    </source>
</reference>
<dbReference type="Pfam" id="PF01973">
    <property type="entry name" value="MptE-like"/>
    <property type="match status" value="1"/>
</dbReference>
<organism evidence="3 4">
    <name type="scientific">Roseospira marina</name>
    <dbReference type="NCBI Taxonomy" id="140057"/>
    <lineage>
        <taxon>Bacteria</taxon>
        <taxon>Pseudomonadati</taxon>
        <taxon>Pseudomonadota</taxon>
        <taxon>Alphaproteobacteria</taxon>
        <taxon>Rhodospirillales</taxon>
        <taxon>Rhodospirillaceae</taxon>
        <taxon>Roseospira</taxon>
    </lineage>
</organism>
<evidence type="ECO:0000313" key="3">
    <source>
        <dbReference type="EMBL" id="KAA5603832.1"/>
    </source>
</evidence>
<comment type="caution">
    <text evidence="3">The sequence shown here is derived from an EMBL/GenBank/DDBJ whole genome shotgun (WGS) entry which is preliminary data.</text>
</comment>
<dbReference type="AlphaFoldDB" id="A0A5M6I6V8"/>